<gene>
    <name evidence="1" type="ORF">LT85_3973</name>
</gene>
<accession>A0A0A1FF33</accession>
<evidence type="ECO:0000313" key="1">
    <source>
        <dbReference type="EMBL" id="AIY43131.1"/>
    </source>
</evidence>
<protein>
    <submittedName>
        <fullName evidence="1">Uncharacterized protein</fullName>
    </submittedName>
</protein>
<keyword evidence="2" id="KW-1185">Reference proteome</keyword>
<sequence>MGALRTAINHHRGGAAVQATVNSDMPIYELNWKGSEIYIAALRRWIFCVYSTGHDRQE</sequence>
<proteinExistence type="predicted"/>
<dbReference type="Proteomes" id="UP000030302">
    <property type="component" value="Chromosome"/>
</dbReference>
<reference evidence="2" key="1">
    <citation type="journal article" date="2014" name="Soil Biol. Biochem.">
        <title>Structure and function of bacterial communities in ageing soils: Insights from the Mendocino ecological staircase.</title>
        <authorList>
            <person name="Uroz S."/>
            <person name="Tech J.J."/>
            <person name="Sawaya N.A."/>
            <person name="Frey-Klett P."/>
            <person name="Leveau J.H.J."/>
        </authorList>
    </citation>
    <scope>NUCLEOTIDE SEQUENCE [LARGE SCALE GENOMIC DNA]</scope>
    <source>
        <strain evidence="2">Cal35</strain>
    </source>
</reference>
<name>A0A0A1FF33_9BURK</name>
<dbReference type="EMBL" id="CP009962">
    <property type="protein sequence ID" value="AIY43131.1"/>
    <property type="molecule type" value="Genomic_DNA"/>
</dbReference>
<dbReference type="KEGG" id="care:LT85_3973"/>
<organism evidence="1 2">
    <name type="scientific">Collimonas arenae</name>
    <dbReference type="NCBI Taxonomy" id="279058"/>
    <lineage>
        <taxon>Bacteria</taxon>
        <taxon>Pseudomonadati</taxon>
        <taxon>Pseudomonadota</taxon>
        <taxon>Betaproteobacteria</taxon>
        <taxon>Burkholderiales</taxon>
        <taxon>Oxalobacteraceae</taxon>
        <taxon>Collimonas</taxon>
    </lineage>
</organism>
<dbReference type="HOGENOM" id="CLU_2971591_0_0_4"/>
<evidence type="ECO:0000313" key="2">
    <source>
        <dbReference type="Proteomes" id="UP000030302"/>
    </source>
</evidence>
<dbReference type="AlphaFoldDB" id="A0A0A1FF33"/>